<dbReference type="Pfam" id="PF00905">
    <property type="entry name" value="Transpeptidase"/>
    <property type="match status" value="1"/>
</dbReference>
<dbReference type="GO" id="GO:0071972">
    <property type="term" value="F:peptidoglycan L,D-transpeptidase activity"/>
    <property type="evidence" value="ECO:0007669"/>
    <property type="project" value="TreeGrafter"/>
</dbReference>
<dbReference type="AlphaFoldDB" id="A0A1H9U431"/>
<sequence length="949" mass="106156">MFDDVKEAVLKFITSRFTVIALVMILAASGILYRLFELQIINGESYLESFQLRIEKTKDIQATRGNIYDRNGNLLAYNELANNVVIEDVYESDSLRDENINETINKVIDIVESNGDTVVNDLSIQLDENGDFEYTVEGTTLLRFLADIYGHTTIDQLAYEERTATPDEVMEYLGKKFEIGALTDPEDKKSFEAGYGYTNDRFLKVVTLRYYMSLNSYQKYIDTTIAEAVSDQTVSDIMENSDVLLGVSIEENTARKYVDAEYFALILGYTGKVSSTELAQLQADYPDMDYDSSDTVGKSGIEQAMESTLQGTKGSETVYVDTVGQVLETTNYVEPRSGNDVYLTIDKNLQEACYDILESRLAGILVNKIVNAKTVSTTVKTSDLKIAIYDVYFKLFENSVIDTTHFTEDDAKETELKVLSVFNSKQETVLEGLRSELMEKQTPYNELSLEYKNYETYITTILRDNNVLVNEDTEDDTYVTYTKDERISLYEYLHYAIAQNWIDITKLSLDSQYTDSEEIYEHIVSYITGKLANDLTFSKMLYRYILEDDLISGRDCCNVLLEQGVVKLEDSELKSWNAGNESAYTFIINRINNLELTPAQLNLDPCSGSIVITDVNTGDVLALVSYPGYDNNRMANGVDAEYYAKLRADLSTPLYNYATQQRTAPGSTFKPLSATAGLMEGVITTTSSIRCTGTFDKFTNGPHCWIYPSSHGELTVAGGITNSCNCFFYEVGYRLGSENGTYNSDKGLEILREYCDMYGLTEKSGIEIEESAPIVSTQDAVRSAIGQGTNSFTTVQLARYITTVANSGTCFNLTLIDKTTDSNGNLLQEYSATVRNTVDLPSSYWDAIHSGMRGVVEKRSDYSDLNVQVAGKTGTAQERSDRANHALFVSYAPYNNPEISITTRVAFGYTSSYAAQITRDVYDYYYNVDAREELLDGSAQSLEGGGTGD</sequence>
<evidence type="ECO:0000256" key="4">
    <source>
        <dbReference type="ARBA" id="ARBA00022475"/>
    </source>
</evidence>
<dbReference type="Gene3D" id="3.90.1310.10">
    <property type="entry name" value="Penicillin-binding protein 2a (Domain 2)"/>
    <property type="match status" value="1"/>
</dbReference>
<dbReference type="RefSeq" id="WP_074756891.1">
    <property type="nucleotide sequence ID" value="NZ_FOGJ01000017.1"/>
</dbReference>
<dbReference type="InterPro" id="IPR005311">
    <property type="entry name" value="PBP_dimer"/>
</dbReference>
<evidence type="ECO:0000256" key="8">
    <source>
        <dbReference type="ARBA" id="ARBA00022989"/>
    </source>
</evidence>
<dbReference type="OrthoDB" id="9757901at2"/>
<dbReference type="Pfam" id="PF03717">
    <property type="entry name" value="PBP_dimer"/>
    <property type="match status" value="1"/>
</dbReference>
<accession>A0A1H9U431</accession>
<dbReference type="GO" id="GO:0008360">
    <property type="term" value="P:regulation of cell shape"/>
    <property type="evidence" value="ECO:0007669"/>
    <property type="project" value="UniProtKB-KW"/>
</dbReference>
<dbReference type="Gene3D" id="3.40.710.10">
    <property type="entry name" value="DD-peptidase/beta-lactamase superfamily"/>
    <property type="match status" value="1"/>
</dbReference>
<name>A0A1H9U431_BUTFI</name>
<evidence type="ECO:0000259" key="13">
    <source>
        <dbReference type="Pfam" id="PF03717"/>
    </source>
</evidence>
<feature type="domain" description="Penicillin-binding protein transpeptidase" evidence="12">
    <location>
        <begin position="608"/>
        <end position="922"/>
    </location>
</feature>
<dbReference type="GO" id="GO:0005886">
    <property type="term" value="C:plasma membrane"/>
    <property type="evidence" value="ECO:0007669"/>
    <property type="project" value="UniProtKB-SubCell"/>
</dbReference>
<evidence type="ECO:0000256" key="5">
    <source>
        <dbReference type="ARBA" id="ARBA00022692"/>
    </source>
</evidence>
<evidence type="ECO:0000313" key="15">
    <source>
        <dbReference type="Proteomes" id="UP000182584"/>
    </source>
</evidence>
<reference evidence="14 15" key="1">
    <citation type="submission" date="2016-10" db="EMBL/GenBank/DDBJ databases">
        <authorList>
            <person name="de Groot N.N."/>
        </authorList>
    </citation>
    <scope>NUCLEOTIDE SEQUENCE [LARGE SCALE GENOMIC DNA]</scope>
    <source>
        <strain evidence="14 15">AR40</strain>
    </source>
</reference>
<feature type="transmembrane region" description="Helical" evidence="11">
    <location>
        <begin position="12"/>
        <end position="36"/>
    </location>
</feature>
<evidence type="ECO:0000256" key="2">
    <source>
        <dbReference type="ARBA" id="ARBA00004236"/>
    </source>
</evidence>
<dbReference type="PANTHER" id="PTHR30627">
    <property type="entry name" value="PEPTIDOGLYCAN D,D-TRANSPEPTIDASE"/>
    <property type="match status" value="1"/>
</dbReference>
<dbReference type="GO" id="GO:0009252">
    <property type="term" value="P:peptidoglycan biosynthetic process"/>
    <property type="evidence" value="ECO:0007669"/>
    <property type="project" value="UniProtKB-KW"/>
</dbReference>
<feature type="domain" description="Penicillin-binding protein dimerisation" evidence="13">
    <location>
        <begin position="60"/>
        <end position="330"/>
    </location>
</feature>
<dbReference type="Proteomes" id="UP000182584">
    <property type="component" value="Unassembled WGS sequence"/>
</dbReference>
<evidence type="ECO:0000256" key="10">
    <source>
        <dbReference type="ARBA" id="ARBA00023316"/>
    </source>
</evidence>
<keyword evidence="7" id="KW-0573">Peptidoglycan synthesis</keyword>
<protein>
    <submittedName>
        <fullName evidence="14">Penicillin-binding protein 2</fullName>
    </submittedName>
</protein>
<organism evidence="14 15">
    <name type="scientific">Butyrivibrio fibrisolvens</name>
    <dbReference type="NCBI Taxonomy" id="831"/>
    <lineage>
        <taxon>Bacteria</taxon>
        <taxon>Bacillati</taxon>
        <taxon>Bacillota</taxon>
        <taxon>Clostridia</taxon>
        <taxon>Lachnospirales</taxon>
        <taxon>Lachnospiraceae</taxon>
        <taxon>Butyrivibrio</taxon>
    </lineage>
</organism>
<dbReference type="SUPFAM" id="SSF56601">
    <property type="entry name" value="beta-lactamase/transpeptidase-like"/>
    <property type="match status" value="1"/>
</dbReference>
<gene>
    <name evidence="14" type="ORF">SAMN04487884_11740</name>
</gene>
<evidence type="ECO:0000256" key="6">
    <source>
        <dbReference type="ARBA" id="ARBA00022960"/>
    </source>
</evidence>
<evidence type="ECO:0000256" key="3">
    <source>
        <dbReference type="ARBA" id="ARBA00007171"/>
    </source>
</evidence>
<dbReference type="PANTHER" id="PTHR30627:SF2">
    <property type="entry name" value="PEPTIDOGLYCAN D,D-TRANSPEPTIDASE MRDA"/>
    <property type="match status" value="1"/>
</dbReference>
<dbReference type="SUPFAM" id="SSF56519">
    <property type="entry name" value="Penicillin binding protein dimerisation domain"/>
    <property type="match status" value="1"/>
</dbReference>
<keyword evidence="6" id="KW-0133">Cell shape</keyword>
<keyword evidence="4" id="KW-1003">Cell membrane</keyword>
<evidence type="ECO:0000256" key="7">
    <source>
        <dbReference type="ARBA" id="ARBA00022984"/>
    </source>
</evidence>
<dbReference type="InterPro" id="IPR050515">
    <property type="entry name" value="Beta-lactam/transpept"/>
</dbReference>
<dbReference type="InterPro" id="IPR036138">
    <property type="entry name" value="PBP_dimer_sf"/>
</dbReference>
<keyword evidence="5 11" id="KW-0812">Transmembrane</keyword>
<dbReference type="GO" id="GO:0008658">
    <property type="term" value="F:penicillin binding"/>
    <property type="evidence" value="ECO:0007669"/>
    <property type="project" value="InterPro"/>
</dbReference>
<dbReference type="InterPro" id="IPR001460">
    <property type="entry name" value="PCN-bd_Tpept"/>
</dbReference>
<comment type="similarity">
    <text evidence="3">Belongs to the transpeptidase family.</text>
</comment>
<comment type="subcellular location">
    <subcellularLocation>
        <location evidence="2">Cell membrane</location>
    </subcellularLocation>
    <subcellularLocation>
        <location evidence="1">Membrane</location>
        <topology evidence="1">Single-pass membrane protein</topology>
    </subcellularLocation>
</comment>
<evidence type="ECO:0000313" key="14">
    <source>
        <dbReference type="EMBL" id="SES04320.1"/>
    </source>
</evidence>
<evidence type="ECO:0000256" key="11">
    <source>
        <dbReference type="SAM" id="Phobius"/>
    </source>
</evidence>
<keyword evidence="8 11" id="KW-1133">Transmembrane helix</keyword>
<dbReference type="GO" id="GO:0071555">
    <property type="term" value="P:cell wall organization"/>
    <property type="evidence" value="ECO:0007669"/>
    <property type="project" value="UniProtKB-KW"/>
</dbReference>
<dbReference type="Gene3D" id="1.10.10.1230">
    <property type="entry name" value="Penicillin-binding protein, N-terminal non-catalytic domain, head sub-domain"/>
    <property type="match status" value="1"/>
</dbReference>
<dbReference type="EMBL" id="FOGJ01000017">
    <property type="protein sequence ID" value="SES04320.1"/>
    <property type="molecule type" value="Genomic_DNA"/>
</dbReference>
<dbReference type="eggNOG" id="COG0768">
    <property type="taxonomic scope" value="Bacteria"/>
</dbReference>
<proteinExistence type="inferred from homology"/>
<evidence type="ECO:0000256" key="1">
    <source>
        <dbReference type="ARBA" id="ARBA00004167"/>
    </source>
</evidence>
<evidence type="ECO:0000259" key="12">
    <source>
        <dbReference type="Pfam" id="PF00905"/>
    </source>
</evidence>
<keyword evidence="9 11" id="KW-0472">Membrane</keyword>
<evidence type="ECO:0000256" key="9">
    <source>
        <dbReference type="ARBA" id="ARBA00023136"/>
    </source>
</evidence>
<dbReference type="InterPro" id="IPR012338">
    <property type="entry name" value="Beta-lactam/transpept-like"/>
</dbReference>
<keyword evidence="10" id="KW-0961">Cell wall biogenesis/degradation</keyword>